<evidence type="ECO:0000256" key="6">
    <source>
        <dbReference type="RuleBase" id="RU000682"/>
    </source>
</evidence>
<dbReference type="InterPro" id="IPR001356">
    <property type="entry name" value="HD"/>
</dbReference>
<evidence type="ECO:0000256" key="2">
    <source>
        <dbReference type="ARBA" id="ARBA00023125"/>
    </source>
</evidence>
<dbReference type="AlphaFoldDB" id="A0AAW2H7L0"/>
<sequence length="953" mass="104794">MDTNVHCMGAPERAADDEDKRETSESRDVPAKRTRTIMTPEQNNLLMKFFLIDPFPSTEVRKNLAKSLGIRPRTVQIWFQNQRQKHARVSWRYWLMSRTRSTADSAAKRVFSSARTCSVSRRMASAVPHAMYSNKSRYFVCPGHHPVPNTANLLFYLKRQSPLSDGGAVRTSRALEGATGGGPPVWQEQSYTRTARRQGGVPLQHALSLSLCPGIWLLDGHSGGALQPAGLNFFLATPMSYSVSFAIPSRSPGLLLDSDIHFASSSFIFSSGSFVSVSEDILMLQRSSRYVVATERRIHVVSDRVVCSLNRAATALAVQGGLIAIGSRQSVEVWRLHTANANNEHIRPFFSLKRSFPGHSDSITSILFLDGVGIVSTSLDCTTRLHACDMRSLDAAVPGLVGGDSLAPGAGEACRRGAKVISRHKSAPLAAFDVDGCVAIVTRRGAVCYLDRDWNTVSKVYVEGDVVSAAKCGSIVAVLIRACGSKPSEGHADTLRLALVTKEGQREVVVDSDFFEIAANDSLIALKGNSISVYDPLSGTLTKLIDLVDVTAMCEHRDRLVVGCTDHRLRLYSPLVGMNAAGGADAHKGIAAKFSALRQWLDAATLHDENVREAPLNIHMADNLVLSLTLGGYVSVFNVSDTNCFRSFPLNLKVRTSAVSPDFSVLFVSGHKLHVVDLKRGRKVDEFDYQVLSVRCTRDRAYLLTLDAFIVYDYSDFTSYAMRLESGIVGDEVSVVTSNTVTMYDLGLNFVRTLSGSRVFCSNSRRIVVENRGVEVVELDSMESERLDVKDPRGVACSCTSRRVYVQTAHSVIVYDSRVPFADLDLDATIQSFDSALAGARFYEALVVAIKLGRMDLLRRVMCMSVFSVRSLSPRYVSAIKRTAIDMIENDTAAAMAWLRTCLFEHDGLELDDIEVHRVRTVLEKAMEEGRRNWKMLCKIRERAQSAADAAAP</sequence>
<dbReference type="InterPro" id="IPR015943">
    <property type="entry name" value="WD40/YVTN_repeat-like_dom_sf"/>
</dbReference>
<dbReference type="GO" id="GO:0005634">
    <property type="term" value="C:nucleus"/>
    <property type="evidence" value="ECO:0007669"/>
    <property type="project" value="UniProtKB-SubCell"/>
</dbReference>
<organism evidence="9">
    <name type="scientific">Menopon gallinae</name>
    <name type="common">poultry shaft louse</name>
    <dbReference type="NCBI Taxonomy" id="328185"/>
    <lineage>
        <taxon>Eukaryota</taxon>
        <taxon>Metazoa</taxon>
        <taxon>Ecdysozoa</taxon>
        <taxon>Arthropoda</taxon>
        <taxon>Hexapoda</taxon>
        <taxon>Insecta</taxon>
        <taxon>Pterygota</taxon>
        <taxon>Neoptera</taxon>
        <taxon>Paraneoptera</taxon>
        <taxon>Psocodea</taxon>
        <taxon>Troctomorpha</taxon>
        <taxon>Phthiraptera</taxon>
        <taxon>Amblycera</taxon>
        <taxon>Menoponidae</taxon>
        <taxon>Menopon</taxon>
    </lineage>
</organism>
<keyword evidence="4 5" id="KW-0539">Nucleus</keyword>
<keyword evidence="2 5" id="KW-0238">DNA-binding</keyword>
<dbReference type="GO" id="GO:0000981">
    <property type="term" value="F:DNA-binding transcription factor activity, RNA polymerase II-specific"/>
    <property type="evidence" value="ECO:0007669"/>
    <property type="project" value="InterPro"/>
</dbReference>
<dbReference type="EMBL" id="JARGDH010000006">
    <property type="protein sequence ID" value="KAL0265699.1"/>
    <property type="molecule type" value="Genomic_DNA"/>
</dbReference>
<name>A0AAW2H7L0_9NEOP</name>
<dbReference type="SMART" id="SM00389">
    <property type="entry name" value="HOX"/>
    <property type="match status" value="1"/>
</dbReference>
<evidence type="ECO:0000256" key="7">
    <source>
        <dbReference type="SAM" id="MobiDB-lite"/>
    </source>
</evidence>
<evidence type="ECO:0000256" key="4">
    <source>
        <dbReference type="ARBA" id="ARBA00023242"/>
    </source>
</evidence>
<feature type="domain" description="Homeobox" evidence="8">
    <location>
        <begin position="29"/>
        <end position="89"/>
    </location>
</feature>
<evidence type="ECO:0000259" key="8">
    <source>
        <dbReference type="PROSITE" id="PS50071"/>
    </source>
</evidence>
<dbReference type="GO" id="GO:0000978">
    <property type="term" value="F:RNA polymerase II cis-regulatory region sequence-specific DNA binding"/>
    <property type="evidence" value="ECO:0007669"/>
    <property type="project" value="TreeGrafter"/>
</dbReference>
<evidence type="ECO:0000256" key="3">
    <source>
        <dbReference type="ARBA" id="ARBA00023155"/>
    </source>
</evidence>
<evidence type="ECO:0000256" key="5">
    <source>
        <dbReference type="PROSITE-ProRule" id="PRU00108"/>
    </source>
</evidence>
<dbReference type="InterPro" id="IPR051000">
    <property type="entry name" value="Homeobox_DNA-bind_prot"/>
</dbReference>
<reference evidence="9" key="1">
    <citation type="journal article" date="2024" name="Gigascience">
        <title>Chromosome-level genome of the poultry shaft louse Menopon gallinae provides insight into the host-switching and adaptive evolution of parasitic lice.</title>
        <authorList>
            <person name="Xu Y."/>
            <person name="Ma L."/>
            <person name="Liu S."/>
            <person name="Liang Y."/>
            <person name="Liu Q."/>
            <person name="He Z."/>
            <person name="Tian L."/>
            <person name="Duan Y."/>
            <person name="Cai W."/>
            <person name="Li H."/>
            <person name="Song F."/>
        </authorList>
    </citation>
    <scope>NUCLEOTIDE SEQUENCE</scope>
    <source>
        <strain evidence="9">Cailab_2023a</strain>
    </source>
</reference>
<dbReference type="Gene3D" id="1.10.10.60">
    <property type="entry name" value="Homeodomain-like"/>
    <property type="match status" value="1"/>
</dbReference>
<dbReference type="GO" id="GO:0030154">
    <property type="term" value="P:cell differentiation"/>
    <property type="evidence" value="ECO:0007669"/>
    <property type="project" value="TreeGrafter"/>
</dbReference>
<dbReference type="SUPFAM" id="SSF46689">
    <property type="entry name" value="Homeodomain-like"/>
    <property type="match status" value="1"/>
</dbReference>
<dbReference type="PROSITE" id="PS50071">
    <property type="entry name" value="HOMEOBOX_2"/>
    <property type="match status" value="1"/>
</dbReference>
<comment type="subcellular location">
    <subcellularLocation>
        <location evidence="1 5 6">Nucleus</location>
    </subcellularLocation>
</comment>
<evidence type="ECO:0000256" key="1">
    <source>
        <dbReference type="ARBA" id="ARBA00004123"/>
    </source>
</evidence>
<feature type="region of interest" description="Disordered" evidence="7">
    <location>
        <begin position="1"/>
        <end position="32"/>
    </location>
</feature>
<protein>
    <recommendedName>
        <fullName evidence="8">Homeobox domain-containing protein</fullName>
    </recommendedName>
</protein>
<accession>A0AAW2H7L0</accession>
<dbReference type="SUPFAM" id="SSF50978">
    <property type="entry name" value="WD40 repeat-like"/>
    <property type="match status" value="1"/>
</dbReference>
<dbReference type="Gene3D" id="2.130.10.10">
    <property type="entry name" value="YVTN repeat-like/Quinoprotein amine dehydrogenase"/>
    <property type="match status" value="1"/>
</dbReference>
<comment type="caution">
    <text evidence="9">The sequence shown here is derived from an EMBL/GenBank/DDBJ whole genome shotgun (WGS) entry which is preliminary data.</text>
</comment>
<dbReference type="Pfam" id="PF00046">
    <property type="entry name" value="Homeodomain"/>
    <property type="match status" value="1"/>
</dbReference>
<feature type="DNA-binding region" description="Homeobox" evidence="5">
    <location>
        <begin position="31"/>
        <end position="90"/>
    </location>
</feature>
<gene>
    <name evidence="9" type="ORF">PYX00_011413</name>
</gene>
<dbReference type="InterPro" id="IPR017970">
    <property type="entry name" value="Homeobox_CS"/>
</dbReference>
<dbReference type="PANTHER" id="PTHR24324:SF9">
    <property type="entry name" value="HOMEOBOX DOMAIN-CONTAINING PROTEIN"/>
    <property type="match status" value="1"/>
</dbReference>
<dbReference type="InterPro" id="IPR036322">
    <property type="entry name" value="WD40_repeat_dom_sf"/>
</dbReference>
<dbReference type="PROSITE" id="PS00027">
    <property type="entry name" value="HOMEOBOX_1"/>
    <property type="match status" value="1"/>
</dbReference>
<evidence type="ECO:0000313" key="9">
    <source>
        <dbReference type="EMBL" id="KAL0265699.1"/>
    </source>
</evidence>
<keyword evidence="3 5" id="KW-0371">Homeobox</keyword>
<dbReference type="CDD" id="cd00086">
    <property type="entry name" value="homeodomain"/>
    <property type="match status" value="1"/>
</dbReference>
<dbReference type="InterPro" id="IPR009057">
    <property type="entry name" value="Homeodomain-like_sf"/>
</dbReference>
<proteinExistence type="predicted"/>
<dbReference type="PANTHER" id="PTHR24324">
    <property type="entry name" value="HOMEOBOX PROTEIN HHEX"/>
    <property type="match status" value="1"/>
</dbReference>
<feature type="compositionally biased region" description="Basic and acidic residues" evidence="7">
    <location>
        <begin position="18"/>
        <end position="31"/>
    </location>
</feature>